<dbReference type="OrthoDB" id="2747330at2759"/>
<evidence type="ECO:0000256" key="5">
    <source>
        <dbReference type="ARBA" id="ARBA00023180"/>
    </source>
</evidence>
<dbReference type="InterPro" id="IPR032861">
    <property type="entry name" value="TAXi_N"/>
</dbReference>
<name>A0A6A4PET5_LUPAL</name>
<proteinExistence type="inferred from homology"/>
<dbReference type="InterPro" id="IPR034161">
    <property type="entry name" value="Pepsin-like_plant"/>
</dbReference>
<evidence type="ECO:0000313" key="9">
    <source>
        <dbReference type="Proteomes" id="UP000447434"/>
    </source>
</evidence>
<dbReference type="Proteomes" id="UP000447434">
    <property type="component" value="Chromosome 15"/>
</dbReference>
<reference evidence="9" key="1">
    <citation type="journal article" date="2020" name="Nat. Commun.">
        <title>Genome sequence of the cluster root forming white lupin.</title>
        <authorList>
            <person name="Hufnagel B."/>
            <person name="Marques A."/>
            <person name="Soriano A."/>
            <person name="Marques L."/>
            <person name="Divol F."/>
            <person name="Doumas P."/>
            <person name="Sallet E."/>
            <person name="Mancinotti D."/>
            <person name="Carrere S."/>
            <person name="Marande W."/>
            <person name="Arribat S."/>
            <person name="Keller J."/>
            <person name="Huneau C."/>
            <person name="Blein T."/>
            <person name="Aime D."/>
            <person name="Laguerre M."/>
            <person name="Taylor J."/>
            <person name="Schubert V."/>
            <person name="Nelson M."/>
            <person name="Geu-Flores F."/>
            <person name="Crespi M."/>
            <person name="Gallardo-Guerrero K."/>
            <person name="Delaux P.-M."/>
            <person name="Salse J."/>
            <person name="Berges H."/>
            <person name="Guyot R."/>
            <person name="Gouzy J."/>
            <person name="Peret B."/>
        </authorList>
    </citation>
    <scope>NUCLEOTIDE SEQUENCE [LARGE SCALE GENOMIC DNA]</scope>
    <source>
        <strain evidence="9">cv. Amiga</strain>
    </source>
</reference>
<keyword evidence="6" id="KW-0732">Signal</keyword>
<keyword evidence="9" id="KW-1185">Reference proteome</keyword>
<feature type="signal peptide" evidence="6">
    <location>
        <begin position="1"/>
        <end position="21"/>
    </location>
</feature>
<evidence type="ECO:0000256" key="6">
    <source>
        <dbReference type="SAM" id="SignalP"/>
    </source>
</evidence>
<feature type="domain" description="Peptidase A1" evidence="7">
    <location>
        <begin position="100"/>
        <end position="426"/>
    </location>
</feature>
<dbReference type="InterPro" id="IPR033121">
    <property type="entry name" value="PEPTIDASE_A1"/>
</dbReference>
<dbReference type="InterPro" id="IPR051708">
    <property type="entry name" value="Plant_Aspart_Prot_A1"/>
</dbReference>
<comment type="caution">
    <text evidence="8">The sequence shown here is derived from an EMBL/GenBank/DDBJ whole genome shotgun (WGS) entry which is preliminary data.</text>
</comment>
<dbReference type="PANTHER" id="PTHR47967:SF91">
    <property type="entry name" value="PEPTIDASE A1 DOMAIN-CONTAINING PROTEIN"/>
    <property type="match status" value="1"/>
</dbReference>
<dbReference type="Gene3D" id="2.40.70.10">
    <property type="entry name" value="Acid Proteases"/>
    <property type="match status" value="2"/>
</dbReference>
<protein>
    <submittedName>
        <fullName evidence="8">Putative nepenthesin</fullName>
    </submittedName>
</protein>
<dbReference type="InterPro" id="IPR021109">
    <property type="entry name" value="Peptidase_aspartic_dom_sf"/>
</dbReference>
<evidence type="ECO:0000259" key="7">
    <source>
        <dbReference type="PROSITE" id="PS51767"/>
    </source>
</evidence>
<evidence type="ECO:0000256" key="3">
    <source>
        <dbReference type="ARBA" id="ARBA00022750"/>
    </source>
</evidence>
<keyword evidence="2" id="KW-0645">Protease</keyword>
<dbReference type="GO" id="GO:0004190">
    <property type="term" value="F:aspartic-type endopeptidase activity"/>
    <property type="evidence" value="ECO:0007669"/>
    <property type="project" value="UniProtKB-KW"/>
</dbReference>
<dbReference type="GO" id="GO:0005576">
    <property type="term" value="C:extracellular region"/>
    <property type="evidence" value="ECO:0007669"/>
    <property type="project" value="TreeGrafter"/>
</dbReference>
<dbReference type="Pfam" id="PF14543">
    <property type="entry name" value="TAXi_N"/>
    <property type="match status" value="1"/>
</dbReference>
<dbReference type="SUPFAM" id="SSF50630">
    <property type="entry name" value="Acid proteases"/>
    <property type="match status" value="1"/>
</dbReference>
<dbReference type="PROSITE" id="PS51767">
    <property type="entry name" value="PEPTIDASE_A1"/>
    <property type="match status" value="1"/>
</dbReference>
<evidence type="ECO:0000256" key="2">
    <source>
        <dbReference type="ARBA" id="ARBA00022670"/>
    </source>
</evidence>
<dbReference type="Pfam" id="PF14541">
    <property type="entry name" value="TAXi_C"/>
    <property type="match status" value="1"/>
</dbReference>
<evidence type="ECO:0000256" key="1">
    <source>
        <dbReference type="ARBA" id="ARBA00007447"/>
    </source>
</evidence>
<keyword evidence="4" id="KW-0378">Hydrolase</keyword>
<gene>
    <name evidence="8" type="ORF">Lalb_Chr15g0087011</name>
</gene>
<organism evidence="8 9">
    <name type="scientific">Lupinus albus</name>
    <name type="common">White lupine</name>
    <name type="synonym">Lupinus termis</name>
    <dbReference type="NCBI Taxonomy" id="3870"/>
    <lineage>
        <taxon>Eukaryota</taxon>
        <taxon>Viridiplantae</taxon>
        <taxon>Streptophyta</taxon>
        <taxon>Embryophyta</taxon>
        <taxon>Tracheophyta</taxon>
        <taxon>Spermatophyta</taxon>
        <taxon>Magnoliopsida</taxon>
        <taxon>eudicotyledons</taxon>
        <taxon>Gunneridae</taxon>
        <taxon>Pentapetalae</taxon>
        <taxon>rosids</taxon>
        <taxon>fabids</taxon>
        <taxon>Fabales</taxon>
        <taxon>Fabaceae</taxon>
        <taxon>Papilionoideae</taxon>
        <taxon>50 kb inversion clade</taxon>
        <taxon>genistoids sensu lato</taxon>
        <taxon>core genistoids</taxon>
        <taxon>Genisteae</taxon>
        <taxon>Lupinus</taxon>
    </lineage>
</organism>
<feature type="chain" id="PRO_5025355718" evidence="6">
    <location>
        <begin position="22"/>
        <end position="433"/>
    </location>
</feature>
<evidence type="ECO:0000313" key="8">
    <source>
        <dbReference type="EMBL" id="KAE9599007.1"/>
    </source>
</evidence>
<dbReference type="EMBL" id="WOCE01000015">
    <property type="protein sequence ID" value="KAE9599007.1"/>
    <property type="molecule type" value="Genomic_DNA"/>
</dbReference>
<dbReference type="AlphaFoldDB" id="A0A6A4PET5"/>
<dbReference type="InterPro" id="IPR032799">
    <property type="entry name" value="TAXi_C"/>
</dbReference>
<evidence type="ECO:0000256" key="4">
    <source>
        <dbReference type="ARBA" id="ARBA00022801"/>
    </source>
</evidence>
<comment type="similarity">
    <text evidence="1">Belongs to the peptidase A1 family.</text>
</comment>
<dbReference type="PANTHER" id="PTHR47967">
    <property type="entry name" value="OS07G0603500 PROTEIN-RELATED"/>
    <property type="match status" value="1"/>
</dbReference>
<keyword evidence="3" id="KW-0064">Aspartyl protease</keyword>
<keyword evidence="5" id="KW-0325">Glycoprotein</keyword>
<accession>A0A6A4PET5</accession>
<dbReference type="GO" id="GO:0006508">
    <property type="term" value="P:proteolysis"/>
    <property type="evidence" value="ECO:0007669"/>
    <property type="project" value="UniProtKB-KW"/>
</dbReference>
<dbReference type="CDD" id="cd05476">
    <property type="entry name" value="pepsin_A_like_plant"/>
    <property type="match status" value="1"/>
</dbReference>
<sequence>MASTIFFFAILLFACFIPSKSLPIHSKNNHGFTLSLIHRDSPESPFYNHSMTLYERRVASTRRSVARMQQHSMRAKAKSNYKTLDGPDISSEAILDNLEYIASYSIGTPPTKVNAFIDTGFDIIWTLGNPTFDPSKSSTYKTLSCDSKYCLRLGDLRSCPYGSESCAYDMTYDDSSRSYGVFGEDKFTFDDAYAPGKTVDVGYVYFGVNNESSPNFKGSQHGALALDRGLYSLLGQLGISQFSHCFVHPYTIEGAKSRMYFGSNAKILYSFLVPLVQFQSEPLYFVEITGIRVGMTEIEYPSYAFDGGVSVDSGISNSMLTTFVYDPFVSELRNQIKLPVVKGPSDQLELCFQATDDEISKTPEVVLYFFKSTIYLASNVVFEEYSQGIWCLAILRSPSLRSMIGNIQMRNLLVGYDLQVNGISFSSADCNDV</sequence>